<protein>
    <submittedName>
        <fullName evidence="1">Uncharacterized protein</fullName>
    </submittedName>
</protein>
<dbReference type="EMBL" id="MN740785">
    <property type="protein sequence ID" value="QHU11432.1"/>
    <property type="molecule type" value="Genomic_DNA"/>
</dbReference>
<accession>A0A6C0K073</accession>
<sequence>MSLLTIFRKLKAMNYYYNEAPLWWKILYDDLGKWLLTEGKSYPSQQATKKIQTMKEHIRKNPLKNDVIHQWLQRSHRRLKQEPVIDLDQKLWLLSQYQQDATIRRNILDSIRPLVQALPVNDIRRLTFLLEEQK</sequence>
<dbReference type="AlphaFoldDB" id="A0A6C0K073"/>
<reference evidence="1" key="1">
    <citation type="journal article" date="2020" name="Nature">
        <title>Giant virus diversity and host interactions through global metagenomics.</title>
        <authorList>
            <person name="Schulz F."/>
            <person name="Roux S."/>
            <person name="Paez-Espino D."/>
            <person name="Jungbluth S."/>
            <person name="Walsh D.A."/>
            <person name="Denef V.J."/>
            <person name="McMahon K.D."/>
            <person name="Konstantinidis K.T."/>
            <person name="Eloe-Fadrosh E.A."/>
            <person name="Kyrpides N.C."/>
            <person name="Woyke T."/>
        </authorList>
    </citation>
    <scope>NUCLEOTIDE SEQUENCE</scope>
    <source>
        <strain evidence="1">GVMAG-S-1101169-75</strain>
    </source>
</reference>
<evidence type="ECO:0000313" key="1">
    <source>
        <dbReference type="EMBL" id="QHU11432.1"/>
    </source>
</evidence>
<organism evidence="1">
    <name type="scientific">viral metagenome</name>
    <dbReference type="NCBI Taxonomy" id="1070528"/>
    <lineage>
        <taxon>unclassified sequences</taxon>
        <taxon>metagenomes</taxon>
        <taxon>organismal metagenomes</taxon>
    </lineage>
</organism>
<name>A0A6C0K073_9ZZZZ</name>
<proteinExistence type="predicted"/>